<gene>
    <name evidence="2" type="ORF">M0R45_009162</name>
</gene>
<evidence type="ECO:0000313" key="3">
    <source>
        <dbReference type="Proteomes" id="UP001457282"/>
    </source>
</evidence>
<protein>
    <submittedName>
        <fullName evidence="2">Uncharacterized protein</fullName>
    </submittedName>
</protein>
<dbReference type="EMBL" id="JBEDUW010000002">
    <property type="protein sequence ID" value="KAK9943558.1"/>
    <property type="molecule type" value="Genomic_DNA"/>
</dbReference>
<name>A0AAW1Y6N4_RUBAR</name>
<organism evidence="2 3">
    <name type="scientific">Rubus argutus</name>
    <name type="common">Southern blackberry</name>
    <dbReference type="NCBI Taxonomy" id="59490"/>
    <lineage>
        <taxon>Eukaryota</taxon>
        <taxon>Viridiplantae</taxon>
        <taxon>Streptophyta</taxon>
        <taxon>Embryophyta</taxon>
        <taxon>Tracheophyta</taxon>
        <taxon>Spermatophyta</taxon>
        <taxon>Magnoliopsida</taxon>
        <taxon>eudicotyledons</taxon>
        <taxon>Gunneridae</taxon>
        <taxon>Pentapetalae</taxon>
        <taxon>rosids</taxon>
        <taxon>fabids</taxon>
        <taxon>Rosales</taxon>
        <taxon>Rosaceae</taxon>
        <taxon>Rosoideae</taxon>
        <taxon>Rosoideae incertae sedis</taxon>
        <taxon>Rubus</taxon>
    </lineage>
</organism>
<dbReference type="AlphaFoldDB" id="A0AAW1Y6N4"/>
<accession>A0AAW1Y6N4</accession>
<dbReference type="Proteomes" id="UP001457282">
    <property type="component" value="Unassembled WGS sequence"/>
</dbReference>
<keyword evidence="3" id="KW-1185">Reference proteome</keyword>
<evidence type="ECO:0000313" key="2">
    <source>
        <dbReference type="EMBL" id="KAK9943558.1"/>
    </source>
</evidence>
<sequence>MNDTDIHKLPLNSLTYIHKRTHSIGPSRPLSPPGAAAALTTSSSQKSIDLNSMRVSCSAARHTPASTALILMRRRAINAAWPASSLPQNSHHLRSNLTTPNATRSMSSYVDGYVVGAYAHFPEENEDDRFLRGYSNTRAYIQVLLLQGGAMRGATLKFCHRSDYKDIGNLFLILHRAELLLHLYYKFTADTGSHRSRFTFSSENSSFKNPP</sequence>
<evidence type="ECO:0000256" key="1">
    <source>
        <dbReference type="SAM" id="MobiDB-lite"/>
    </source>
</evidence>
<comment type="caution">
    <text evidence="2">The sequence shown here is derived from an EMBL/GenBank/DDBJ whole genome shotgun (WGS) entry which is preliminary data.</text>
</comment>
<proteinExistence type="predicted"/>
<reference evidence="2 3" key="1">
    <citation type="journal article" date="2023" name="G3 (Bethesda)">
        <title>A chromosome-length genome assembly and annotation of blackberry (Rubus argutus, cv. 'Hillquist').</title>
        <authorList>
            <person name="Bruna T."/>
            <person name="Aryal R."/>
            <person name="Dudchenko O."/>
            <person name="Sargent D.J."/>
            <person name="Mead D."/>
            <person name="Buti M."/>
            <person name="Cavallini A."/>
            <person name="Hytonen T."/>
            <person name="Andres J."/>
            <person name="Pham M."/>
            <person name="Weisz D."/>
            <person name="Mascagni F."/>
            <person name="Usai G."/>
            <person name="Natali L."/>
            <person name="Bassil N."/>
            <person name="Fernandez G.E."/>
            <person name="Lomsadze A."/>
            <person name="Armour M."/>
            <person name="Olukolu B."/>
            <person name="Poorten T."/>
            <person name="Britton C."/>
            <person name="Davik J."/>
            <person name="Ashrafi H."/>
            <person name="Aiden E.L."/>
            <person name="Borodovsky M."/>
            <person name="Worthington M."/>
        </authorList>
    </citation>
    <scope>NUCLEOTIDE SEQUENCE [LARGE SCALE GENOMIC DNA]</scope>
    <source>
        <strain evidence="2">PI 553951</strain>
    </source>
</reference>
<feature type="region of interest" description="Disordered" evidence="1">
    <location>
        <begin position="23"/>
        <end position="43"/>
    </location>
</feature>